<keyword evidence="5" id="KW-1185">Reference proteome</keyword>
<keyword evidence="3" id="KW-1133">Transmembrane helix</keyword>
<feature type="transmembrane region" description="Helical" evidence="3">
    <location>
        <begin position="12"/>
        <end position="35"/>
    </location>
</feature>
<feature type="compositionally biased region" description="Basic and acidic residues" evidence="2">
    <location>
        <begin position="410"/>
        <end position="440"/>
    </location>
</feature>
<dbReference type="AlphaFoldDB" id="A0A8K1FM04"/>
<reference evidence="4" key="1">
    <citation type="submission" date="2019-03" db="EMBL/GenBank/DDBJ databases">
        <title>Long read genome sequence of the mycoparasitic Pythium oligandrum ATCC 38472 isolated from sugarbeet rhizosphere.</title>
        <authorList>
            <person name="Gaulin E."/>
        </authorList>
    </citation>
    <scope>NUCLEOTIDE SEQUENCE</scope>
    <source>
        <strain evidence="4">ATCC 38472_TT</strain>
    </source>
</reference>
<keyword evidence="3" id="KW-0812">Transmembrane</keyword>
<evidence type="ECO:0000313" key="4">
    <source>
        <dbReference type="EMBL" id="TMW68820.1"/>
    </source>
</evidence>
<accession>A0A8K1FM04</accession>
<feature type="region of interest" description="Disordered" evidence="2">
    <location>
        <begin position="283"/>
        <end position="383"/>
    </location>
</feature>
<comment type="caution">
    <text evidence="4">The sequence shown here is derived from an EMBL/GenBank/DDBJ whole genome shotgun (WGS) entry which is preliminary data.</text>
</comment>
<dbReference type="EMBL" id="SPLM01000002">
    <property type="protein sequence ID" value="TMW68820.1"/>
    <property type="molecule type" value="Genomic_DNA"/>
</dbReference>
<name>A0A8K1FM04_PYTOL</name>
<evidence type="ECO:0000256" key="2">
    <source>
        <dbReference type="SAM" id="MobiDB-lite"/>
    </source>
</evidence>
<feature type="coiled-coil region" evidence="1">
    <location>
        <begin position="61"/>
        <end position="88"/>
    </location>
</feature>
<keyword evidence="3" id="KW-0472">Membrane</keyword>
<feature type="compositionally biased region" description="Basic and acidic residues" evidence="2">
    <location>
        <begin position="453"/>
        <end position="468"/>
    </location>
</feature>
<feature type="region of interest" description="Disordered" evidence="2">
    <location>
        <begin position="395"/>
        <end position="468"/>
    </location>
</feature>
<dbReference type="Proteomes" id="UP000794436">
    <property type="component" value="Unassembled WGS sequence"/>
</dbReference>
<evidence type="ECO:0000256" key="1">
    <source>
        <dbReference type="SAM" id="Coils"/>
    </source>
</evidence>
<feature type="compositionally biased region" description="Basic and acidic residues" evidence="2">
    <location>
        <begin position="296"/>
        <end position="314"/>
    </location>
</feature>
<feature type="region of interest" description="Disordered" evidence="2">
    <location>
        <begin position="161"/>
        <end position="212"/>
    </location>
</feature>
<organism evidence="4 5">
    <name type="scientific">Pythium oligandrum</name>
    <name type="common">Mycoparasitic fungus</name>
    <dbReference type="NCBI Taxonomy" id="41045"/>
    <lineage>
        <taxon>Eukaryota</taxon>
        <taxon>Sar</taxon>
        <taxon>Stramenopiles</taxon>
        <taxon>Oomycota</taxon>
        <taxon>Peronosporomycetes</taxon>
        <taxon>Pythiales</taxon>
        <taxon>Pythiaceae</taxon>
        <taxon>Pythium</taxon>
    </lineage>
</organism>
<dbReference type="OrthoDB" id="10684999at2759"/>
<gene>
    <name evidence="4" type="ORF">Poli38472_006288</name>
</gene>
<proteinExistence type="predicted"/>
<evidence type="ECO:0000313" key="5">
    <source>
        <dbReference type="Proteomes" id="UP000794436"/>
    </source>
</evidence>
<evidence type="ECO:0000256" key="3">
    <source>
        <dbReference type="SAM" id="Phobius"/>
    </source>
</evidence>
<sequence length="468" mass="53983">MMLWGVVADDSLLFRLCLYVGVALILFDTVVPMLFRRRVKLVWPRRARPRRLFPRAPVLPREEFRRRKRALEEEIRVLERREERRAKRRSRRREQPRIARRLVDSAMTEPIVPVEERRRTPKQRRVSFHEAEGEELLPRSMRKAPSPVAHERMNSADYPHVAESHSPLSHFEPPAHEERPLPAFRSGFAPTNTFMTERDGAGSSSPLDSRRADPLSVLDNDFPWRLPNYAPLPDPVRQPSPFKMNVRRPTQYNRSTTTSTASLASAPRRSEYDDLFTFRRPATGAVPTAATQSEDTEVHADETHPAADFSREKPSPSPLAKRSHEQAFGILKRRMASPKPPLAQRSSVVSSATTSSQPIRAKSPSPLVSRVAAQPPQPRLKTPKIVRRITFDDDMMAMATPEASPASSKRLREAQDDESQRREFQRDSIDLPETQKRRVSGEFNYSEAEEKEEQSIHDDRRWDTWRNY</sequence>
<feature type="region of interest" description="Disordered" evidence="2">
    <location>
        <begin position="117"/>
        <end position="145"/>
    </location>
</feature>
<protein>
    <submittedName>
        <fullName evidence="4">Uncharacterized protein</fullName>
    </submittedName>
</protein>
<keyword evidence="1" id="KW-0175">Coiled coil</keyword>
<feature type="compositionally biased region" description="Low complexity" evidence="2">
    <location>
        <begin position="346"/>
        <end position="356"/>
    </location>
</feature>